<feature type="domain" description="3-octaprenyl-4-hydroxybenzoate carboxy-lyase-like N-terminal" evidence="2">
    <location>
        <begin position="17"/>
        <end position="101"/>
    </location>
</feature>
<evidence type="ECO:0000259" key="3">
    <source>
        <dbReference type="Pfam" id="PF20696"/>
    </source>
</evidence>
<organism evidence="4 5">
    <name type="scientific">Propylenella binzhouense</name>
    <dbReference type="NCBI Taxonomy" id="2555902"/>
    <lineage>
        <taxon>Bacteria</taxon>
        <taxon>Pseudomonadati</taxon>
        <taxon>Pseudomonadota</taxon>
        <taxon>Alphaproteobacteria</taxon>
        <taxon>Hyphomicrobiales</taxon>
        <taxon>Propylenellaceae</taxon>
        <taxon>Propylenella</taxon>
    </lineage>
</organism>
<dbReference type="Proteomes" id="UP000773614">
    <property type="component" value="Unassembled WGS sequence"/>
</dbReference>
<dbReference type="PANTHER" id="PTHR30108:SF17">
    <property type="entry name" value="FERULIC ACID DECARBOXYLASE 1"/>
    <property type="match status" value="1"/>
</dbReference>
<evidence type="ECO:0000313" key="4">
    <source>
        <dbReference type="EMBL" id="MYZ47116.1"/>
    </source>
</evidence>
<evidence type="ECO:0000259" key="2">
    <source>
        <dbReference type="Pfam" id="PF20695"/>
    </source>
</evidence>
<dbReference type="GO" id="GO:0016831">
    <property type="term" value="F:carboxy-lyase activity"/>
    <property type="evidence" value="ECO:0007669"/>
    <property type="project" value="InterPro"/>
</dbReference>
<dbReference type="Pfam" id="PF20695">
    <property type="entry name" value="UbiD_N"/>
    <property type="match status" value="1"/>
</dbReference>
<evidence type="ECO:0000313" key="5">
    <source>
        <dbReference type="Proteomes" id="UP000773614"/>
    </source>
</evidence>
<dbReference type="InterPro" id="IPR048304">
    <property type="entry name" value="UbiD_Rift_dom"/>
</dbReference>
<feature type="domain" description="3-octaprenyl-4-hydroxybenzoate carboxy-lyase-like Rift-related" evidence="1">
    <location>
        <begin position="115"/>
        <end position="317"/>
    </location>
</feature>
<dbReference type="AlphaFoldDB" id="A0A964T2A8"/>
<protein>
    <submittedName>
        <fullName evidence="4">UbiD family decarboxylase</fullName>
    </submittedName>
</protein>
<dbReference type="Gene3D" id="3.40.1670.10">
    <property type="entry name" value="UbiD C-terminal domain-like"/>
    <property type="match status" value="1"/>
</dbReference>
<feature type="domain" description="3-octaprenyl-4-hydroxybenzoate carboxy-lyase-like C-terminal" evidence="3">
    <location>
        <begin position="332"/>
        <end position="463"/>
    </location>
</feature>
<dbReference type="EMBL" id="SPKJ01000010">
    <property type="protein sequence ID" value="MYZ47116.1"/>
    <property type="molecule type" value="Genomic_DNA"/>
</dbReference>
<dbReference type="InterPro" id="IPR002830">
    <property type="entry name" value="UbiD"/>
</dbReference>
<accession>A0A964T2A8</accession>
<dbReference type="NCBIfam" id="TIGR00148">
    <property type="entry name" value="UbiD family decarboxylase"/>
    <property type="match status" value="1"/>
</dbReference>
<dbReference type="GO" id="GO:0046281">
    <property type="term" value="P:cinnamic acid catabolic process"/>
    <property type="evidence" value="ECO:0007669"/>
    <property type="project" value="TreeGrafter"/>
</dbReference>
<dbReference type="SUPFAM" id="SSF50475">
    <property type="entry name" value="FMN-binding split barrel"/>
    <property type="match status" value="1"/>
</dbReference>
<dbReference type="InterPro" id="IPR049381">
    <property type="entry name" value="UbiD-like_C"/>
</dbReference>
<comment type="caution">
    <text evidence="4">The sequence shown here is derived from an EMBL/GenBank/DDBJ whole genome shotgun (WGS) entry which is preliminary data.</text>
</comment>
<dbReference type="InterPro" id="IPR049383">
    <property type="entry name" value="UbiD-like_N"/>
</dbReference>
<dbReference type="RefSeq" id="WP_161139466.1">
    <property type="nucleotide sequence ID" value="NZ_SPKJ01000010.1"/>
</dbReference>
<dbReference type="GO" id="GO:0033494">
    <property type="term" value="P:ferulate metabolic process"/>
    <property type="evidence" value="ECO:0007669"/>
    <property type="project" value="TreeGrafter"/>
</dbReference>
<name>A0A964T2A8_9HYPH</name>
<reference evidence="4" key="1">
    <citation type="submission" date="2019-03" db="EMBL/GenBank/DDBJ databases">
        <title>Afifella sp. nov., isolated from activated sludge.</title>
        <authorList>
            <person name="Li Q."/>
            <person name="Liu Y."/>
        </authorList>
    </citation>
    <scope>NUCLEOTIDE SEQUENCE</scope>
    <source>
        <strain evidence="4">L72</strain>
    </source>
</reference>
<dbReference type="SUPFAM" id="SSF143968">
    <property type="entry name" value="UbiD C-terminal domain-like"/>
    <property type="match status" value="1"/>
</dbReference>
<dbReference type="Pfam" id="PF20696">
    <property type="entry name" value="UbiD_C"/>
    <property type="match status" value="1"/>
</dbReference>
<dbReference type="OrthoDB" id="9809841at2"/>
<sequence length="509" mass="55470">MSVARKPVAFGDQRGWIDALREAGELREIGAEVDWNCELGTIVRLAQGPGDGPAMLFNNIKDYNGPESRCGQLFANGLGSYSRLAMMLGMPRETSARELVRVARTIMQERIKPVTVATGPVKDVILKGDDIDLFDFPSPHWNRVDGGRYIITYAGCVTRHPVTGVMNVGIYRGMLASRTEIPMLIWRAQHIGNHFTAYEQAGLKEMPIAFVMGWEPAMGFCAGQPVPPGVCEYDVMGGIRGEPVELVKCETVDLEVPASAEIVIEGVISTDPKDFVMEGPFAEFTGYVAGDRSPKPTCRVTCITHRNKPVMSGAIEGSLPGSYSENAVCSSIMRAGTAWNVLDNAGVPGVTDVFCPPVQVGINLLVSIKQTYRNQAKQVANAIWGSSAAHVRYKHITVVDDDIDIHDYAAVDWAIAYRVNAGEDDVIIMPSTFGAGLDPSTRRRDRNAALFGTGKWNRVLIDATINLDYDPDPDLGGARFPPTVWPSEEDEAKARARWEELGLAAAKRG</sequence>
<gene>
    <name evidence="4" type="ORF">E4O86_05250</name>
</gene>
<dbReference type="Pfam" id="PF01977">
    <property type="entry name" value="UbiD"/>
    <property type="match status" value="1"/>
</dbReference>
<proteinExistence type="predicted"/>
<dbReference type="GO" id="GO:0005737">
    <property type="term" value="C:cytoplasm"/>
    <property type="evidence" value="ECO:0007669"/>
    <property type="project" value="TreeGrafter"/>
</dbReference>
<evidence type="ECO:0000259" key="1">
    <source>
        <dbReference type="Pfam" id="PF01977"/>
    </source>
</evidence>
<keyword evidence="5" id="KW-1185">Reference proteome</keyword>
<dbReference type="PANTHER" id="PTHR30108">
    <property type="entry name" value="3-OCTAPRENYL-4-HYDROXYBENZOATE CARBOXY-LYASE-RELATED"/>
    <property type="match status" value="1"/>
</dbReference>